<organism evidence="1">
    <name type="scientific">Tetraselmis sp. GSL018</name>
    <dbReference type="NCBI Taxonomy" id="582737"/>
    <lineage>
        <taxon>Eukaryota</taxon>
        <taxon>Viridiplantae</taxon>
        <taxon>Chlorophyta</taxon>
        <taxon>core chlorophytes</taxon>
        <taxon>Chlorodendrophyceae</taxon>
        <taxon>Chlorodendrales</taxon>
        <taxon>Chlorodendraceae</taxon>
        <taxon>Tetraselmis</taxon>
    </lineage>
</organism>
<accession>A0A061RDS6</accession>
<name>A0A061RDS6_9CHLO</name>
<feature type="non-terminal residue" evidence="1">
    <location>
        <position position="1"/>
    </location>
</feature>
<dbReference type="EMBL" id="GBEZ01015036">
    <property type="protein sequence ID" value="JAC71092.1"/>
    <property type="molecule type" value="Transcribed_RNA"/>
</dbReference>
<evidence type="ECO:0000313" key="1">
    <source>
        <dbReference type="EMBL" id="JAC71092.1"/>
    </source>
</evidence>
<gene>
    <name evidence="1" type="ORF">TSPGSL018_2692</name>
</gene>
<reference evidence="1" key="1">
    <citation type="submission" date="2014-05" db="EMBL/GenBank/DDBJ databases">
        <title>The transcriptome of the halophilic microalga Tetraselmis sp. GSL018 isolated from the Great Salt Lake, Utah.</title>
        <authorList>
            <person name="Jinkerson R.E."/>
            <person name="D'Adamo S."/>
            <person name="Posewitz M.C."/>
        </authorList>
    </citation>
    <scope>NUCLEOTIDE SEQUENCE</scope>
    <source>
        <strain evidence="1">GSL018</strain>
    </source>
</reference>
<proteinExistence type="predicted"/>
<dbReference type="AlphaFoldDB" id="A0A061RDS6"/>
<sequence length="68" mass="7564">TGVSLSIEPSHMGLRDDLSFRYEALQRNTHASPGRKMSIIPLFALLDFEKCISLVCSGPNRESSEPEQ</sequence>
<feature type="non-terminal residue" evidence="1">
    <location>
        <position position="68"/>
    </location>
</feature>
<protein>
    <submittedName>
        <fullName evidence="1">Uncharacterized protein</fullName>
    </submittedName>
</protein>